<protein>
    <submittedName>
        <fullName evidence="1">Uncharacterized protein</fullName>
    </submittedName>
</protein>
<dbReference type="Proteomes" id="UP000828390">
    <property type="component" value="Unassembled WGS sequence"/>
</dbReference>
<dbReference type="AlphaFoldDB" id="A0A9D4GNS8"/>
<sequence length="55" mass="6016">MTNQVSANLKILSTALLDCNADTSTDSGQSSVWYLDVDRAPEWIQVEITDVSITV</sequence>
<comment type="caution">
    <text evidence="1">The sequence shown here is derived from an EMBL/GenBank/DDBJ whole genome shotgun (WGS) entry which is preliminary data.</text>
</comment>
<reference evidence="1" key="2">
    <citation type="submission" date="2020-11" db="EMBL/GenBank/DDBJ databases">
        <authorList>
            <person name="McCartney M.A."/>
            <person name="Auch B."/>
            <person name="Kono T."/>
            <person name="Mallez S."/>
            <person name="Becker A."/>
            <person name="Gohl D.M."/>
            <person name="Silverstein K.A.T."/>
            <person name="Koren S."/>
            <person name="Bechman K.B."/>
            <person name="Herman A."/>
            <person name="Abrahante J.E."/>
            <person name="Garbe J."/>
        </authorList>
    </citation>
    <scope>NUCLEOTIDE SEQUENCE</scope>
    <source>
        <strain evidence="1">Duluth1</strain>
        <tissue evidence="1">Whole animal</tissue>
    </source>
</reference>
<evidence type="ECO:0000313" key="2">
    <source>
        <dbReference type="Proteomes" id="UP000828390"/>
    </source>
</evidence>
<organism evidence="1 2">
    <name type="scientific">Dreissena polymorpha</name>
    <name type="common">Zebra mussel</name>
    <name type="synonym">Mytilus polymorpha</name>
    <dbReference type="NCBI Taxonomy" id="45954"/>
    <lineage>
        <taxon>Eukaryota</taxon>
        <taxon>Metazoa</taxon>
        <taxon>Spiralia</taxon>
        <taxon>Lophotrochozoa</taxon>
        <taxon>Mollusca</taxon>
        <taxon>Bivalvia</taxon>
        <taxon>Autobranchia</taxon>
        <taxon>Heteroconchia</taxon>
        <taxon>Euheterodonta</taxon>
        <taxon>Imparidentia</taxon>
        <taxon>Neoheterodontei</taxon>
        <taxon>Myida</taxon>
        <taxon>Dreissenoidea</taxon>
        <taxon>Dreissenidae</taxon>
        <taxon>Dreissena</taxon>
    </lineage>
</organism>
<evidence type="ECO:0000313" key="1">
    <source>
        <dbReference type="EMBL" id="KAH3820375.1"/>
    </source>
</evidence>
<dbReference type="EMBL" id="JAIWYP010000005">
    <property type="protein sequence ID" value="KAH3820375.1"/>
    <property type="molecule type" value="Genomic_DNA"/>
</dbReference>
<accession>A0A9D4GNS8</accession>
<name>A0A9D4GNS8_DREPO</name>
<gene>
    <name evidence="1" type="ORF">DPMN_122121</name>
</gene>
<keyword evidence="2" id="KW-1185">Reference proteome</keyword>
<reference evidence="1" key="1">
    <citation type="journal article" date="2019" name="bioRxiv">
        <title>The Genome of the Zebra Mussel, Dreissena polymorpha: A Resource for Invasive Species Research.</title>
        <authorList>
            <person name="McCartney M.A."/>
            <person name="Auch B."/>
            <person name="Kono T."/>
            <person name="Mallez S."/>
            <person name="Zhang Y."/>
            <person name="Obille A."/>
            <person name="Becker A."/>
            <person name="Abrahante J.E."/>
            <person name="Garbe J."/>
            <person name="Badalamenti J.P."/>
            <person name="Herman A."/>
            <person name="Mangelson H."/>
            <person name="Liachko I."/>
            <person name="Sullivan S."/>
            <person name="Sone E.D."/>
            <person name="Koren S."/>
            <person name="Silverstein K.A.T."/>
            <person name="Beckman K.B."/>
            <person name="Gohl D.M."/>
        </authorList>
    </citation>
    <scope>NUCLEOTIDE SEQUENCE</scope>
    <source>
        <strain evidence="1">Duluth1</strain>
        <tissue evidence="1">Whole animal</tissue>
    </source>
</reference>
<proteinExistence type="predicted"/>